<evidence type="ECO:0000259" key="3">
    <source>
        <dbReference type="PROSITE" id="PS50234"/>
    </source>
</evidence>
<dbReference type="PROSITE" id="PS50234">
    <property type="entry name" value="VWFA"/>
    <property type="match status" value="1"/>
</dbReference>
<dbReference type="SMART" id="SM00327">
    <property type="entry name" value="VWA"/>
    <property type="match status" value="1"/>
</dbReference>
<feature type="domain" description="VWFA" evidence="3">
    <location>
        <begin position="152"/>
        <end position="341"/>
    </location>
</feature>
<dbReference type="RefSeq" id="WP_168004436.1">
    <property type="nucleotide sequence ID" value="NZ_JAATHJ010000001.1"/>
</dbReference>
<name>A0A969PL22_9BACI</name>
<feature type="region of interest" description="Disordered" evidence="1">
    <location>
        <begin position="17"/>
        <end position="66"/>
    </location>
</feature>
<evidence type="ECO:0000313" key="4">
    <source>
        <dbReference type="EMBL" id="NJP36161.1"/>
    </source>
</evidence>
<gene>
    <name evidence="4" type="ORF">HCN83_01020</name>
</gene>
<dbReference type="AlphaFoldDB" id="A0A969PL22"/>
<feature type="compositionally biased region" description="Acidic residues" evidence="1">
    <location>
        <begin position="38"/>
        <end position="52"/>
    </location>
</feature>
<comment type="caution">
    <text evidence="4">The sequence shown here is derived from an EMBL/GenBank/DDBJ whole genome shotgun (WGS) entry which is preliminary data.</text>
</comment>
<organism evidence="4 5">
    <name type="scientific">Alkalicoccus luteus</name>
    <dbReference type="NCBI Taxonomy" id="1237094"/>
    <lineage>
        <taxon>Bacteria</taxon>
        <taxon>Bacillati</taxon>
        <taxon>Bacillota</taxon>
        <taxon>Bacilli</taxon>
        <taxon>Bacillales</taxon>
        <taxon>Bacillaceae</taxon>
        <taxon>Alkalicoccus</taxon>
    </lineage>
</organism>
<dbReference type="Gene3D" id="3.40.50.410">
    <property type="entry name" value="von Willebrand factor, type A domain"/>
    <property type="match status" value="1"/>
</dbReference>
<dbReference type="PROSITE" id="PS51257">
    <property type="entry name" value="PROKAR_LIPOPROTEIN"/>
    <property type="match status" value="1"/>
</dbReference>
<evidence type="ECO:0000313" key="5">
    <source>
        <dbReference type="Proteomes" id="UP000752012"/>
    </source>
</evidence>
<reference evidence="4 5" key="1">
    <citation type="submission" date="2020-03" db="EMBL/GenBank/DDBJ databases">
        <title>Assessment of the enzymatic potential of alkaline-tolerant lipase obtained from Bacillus luteus H11 (technogenic soil) for the bioremediation of saline soils contaminated with petroleum substances.</title>
        <authorList>
            <person name="Kalwasinska A."/>
        </authorList>
    </citation>
    <scope>NUCLEOTIDE SEQUENCE [LARGE SCALE GENOMIC DNA]</scope>
    <source>
        <strain evidence="4 5">H11</strain>
    </source>
</reference>
<evidence type="ECO:0000256" key="2">
    <source>
        <dbReference type="SAM" id="SignalP"/>
    </source>
</evidence>
<feature type="chain" id="PRO_5039049354" description="VWFA domain-containing protein" evidence="2">
    <location>
        <begin position="22"/>
        <end position="462"/>
    </location>
</feature>
<protein>
    <recommendedName>
        <fullName evidence="3">VWFA domain-containing protein</fullName>
    </recommendedName>
</protein>
<keyword evidence="5" id="KW-1185">Reference proteome</keyword>
<dbReference type="InterPro" id="IPR036465">
    <property type="entry name" value="vWFA_dom_sf"/>
</dbReference>
<dbReference type="InterPro" id="IPR002035">
    <property type="entry name" value="VWF_A"/>
</dbReference>
<feature type="signal peptide" evidence="2">
    <location>
        <begin position="1"/>
        <end position="21"/>
    </location>
</feature>
<keyword evidence="2" id="KW-0732">Signal</keyword>
<evidence type="ECO:0000256" key="1">
    <source>
        <dbReference type="SAM" id="MobiDB-lite"/>
    </source>
</evidence>
<proteinExistence type="predicted"/>
<accession>A0A969PL22</accession>
<dbReference type="EMBL" id="JAATHJ010000001">
    <property type="protein sequence ID" value="NJP36161.1"/>
    <property type="molecule type" value="Genomic_DNA"/>
</dbReference>
<sequence length="462" mass="50968">MKTSGVTVAMLLLLAGCSGSAENEQETEVQEPKTQNESTEEEEKTEEMEDDSTSYSFGDLDRFGSEPQEWMQAAPGSFSEDDYDEDEVITILSDSIESGTSDDELFLQALDLTAFDYRDYIEEALALEIDYEELTARPGDISSSEEDLQGLHVQILFDASGSMAQSVGDEIKMDVAKEAVHDFAADLPEHANVSLRVYGHLGSNLAVDQEESCAGTEELYPLAPYEEAACTEVLDSFEPTGYTPIAASIEAAGDDLLAYAEDGDEVVVYIVSDGEETCGGDPVQAAADLNESGINAVVHIIGFDVEDDEHQALMDIASAGGGDYMQADDAETLRQTLRDQQSELISAWREWQSENTDVSREQQSDYLDRSRELQDTITDLSRAEQDRLTDLSRALEEQNDDYSGIPLRSSVTDRGIAIRSYITESMIQFRQQAVDEGIQNRQDITEEGINERQDIIQGDDNE</sequence>
<dbReference type="Proteomes" id="UP000752012">
    <property type="component" value="Unassembled WGS sequence"/>
</dbReference>
<dbReference type="SUPFAM" id="SSF53300">
    <property type="entry name" value="vWA-like"/>
    <property type="match status" value="1"/>
</dbReference>